<comment type="subunit">
    <text evidence="2 11">Heterotrimer of A, B and C subunits.</text>
</comment>
<dbReference type="InterPro" id="IPR006075">
    <property type="entry name" value="Asn/Gln-tRNA_Trfase_suB/E_cat"/>
</dbReference>
<dbReference type="InterPro" id="IPR017959">
    <property type="entry name" value="Asn/Gln-tRNA_amidoTrfase_suB/E"/>
</dbReference>
<keyword evidence="14" id="KW-1185">Reference proteome</keyword>
<proteinExistence type="inferred from homology"/>
<evidence type="ECO:0000256" key="11">
    <source>
        <dbReference type="HAMAP-Rule" id="MF_00121"/>
    </source>
</evidence>
<dbReference type="InterPro" id="IPR003789">
    <property type="entry name" value="Asn/Gln_tRNA_amidoTrase-B-like"/>
</dbReference>
<evidence type="ECO:0000256" key="7">
    <source>
        <dbReference type="ARBA" id="ARBA00022917"/>
    </source>
</evidence>
<sequence length="499" mass="53451">MTTTALNSYEDAVSRYEPVIGLETHVELGTATKMFCGCRTEFGGEPNTQVCPVCLGLPGALPVANRAGIEATIRIGLALNCDIASWCRMARKNYFYPDMPKNFQTSQYDEPLCTEGYVDVVVGGKDYRIGIERVHLEEDTGKSLHVGGATGRIHGATESLVDYNRAGIPLVEIVTKPVPGLGALAPEVAKAYVAELRDIIRSLGVSDVRMEQGSLRCDVNTSLNKPGEEWGTRTETKNVNSLRSVERAVRSEIIRQSTLLDEGTRIFQETRHFQETTGDTRPGRSKETATDYRYFPEPDLVPIAPDPAWVAELKAALPEKPSSKRARLREDWGISEIDMESVANAGAVELIEETIAAGSSPAGARKWWMGELARRANETGVDLAAVGATPAQVAALQKLVDDGKLNDKLARQVLEGVVAGEGDPAAVMAARGLEVVSDTGALTAAVDEAIAANPDIAAKIRDGKVAAAGALVGAVMKTTRGQADAKTVRELILERLGAV</sequence>
<dbReference type="InterPro" id="IPR017958">
    <property type="entry name" value="Gln-tRNA_amidoTrfase_suB_CS"/>
</dbReference>
<dbReference type="NCBIfam" id="NF004013">
    <property type="entry name" value="PRK05477.1-3"/>
    <property type="match status" value="1"/>
</dbReference>
<keyword evidence="4 11" id="KW-0436">Ligase</keyword>
<feature type="domain" description="Asn/Gln amidotransferase" evidence="12">
    <location>
        <begin position="349"/>
        <end position="496"/>
    </location>
</feature>
<keyword evidence="5 11" id="KW-0547">Nucleotide-binding</keyword>
<dbReference type="SUPFAM" id="SSF89095">
    <property type="entry name" value="GatB/YqeY motif"/>
    <property type="match status" value="1"/>
</dbReference>
<dbReference type="PROSITE" id="PS01234">
    <property type="entry name" value="GATB"/>
    <property type="match status" value="1"/>
</dbReference>
<reference evidence="13 14" key="1">
    <citation type="submission" date="2021-06" db="EMBL/GenBank/DDBJ databases">
        <title>Actinoplanes lichenicola sp. nov., and Actinoplanes ovalisporus sp. nov., isolated from lichen in Thailand.</title>
        <authorList>
            <person name="Saeng-In P."/>
            <person name="Kanchanasin P."/>
            <person name="Yuki M."/>
            <person name="Kudo T."/>
            <person name="Ohkuma M."/>
            <person name="Phongsopitanun W."/>
            <person name="Tanasupawat S."/>
        </authorList>
    </citation>
    <scope>NUCLEOTIDE SEQUENCE [LARGE SCALE GENOMIC DNA]</scope>
    <source>
        <strain evidence="13 14">NBRC 110975</strain>
    </source>
</reference>
<evidence type="ECO:0000256" key="6">
    <source>
        <dbReference type="ARBA" id="ARBA00022840"/>
    </source>
</evidence>
<evidence type="ECO:0000256" key="9">
    <source>
        <dbReference type="ARBA" id="ARBA00047380"/>
    </source>
</evidence>
<dbReference type="SMART" id="SM00845">
    <property type="entry name" value="GatB_Yqey"/>
    <property type="match status" value="1"/>
</dbReference>
<dbReference type="NCBIfam" id="TIGR00133">
    <property type="entry name" value="gatB"/>
    <property type="match status" value="1"/>
</dbReference>
<evidence type="ECO:0000313" key="13">
    <source>
        <dbReference type="EMBL" id="MBU2662037.1"/>
    </source>
</evidence>
<dbReference type="Proteomes" id="UP001519654">
    <property type="component" value="Unassembled WGS sequence"/>
</dbReference>
<comment type="function">
    <text evidence="8 11">Allows the formation of correctly charged Asn-tRNA(Asn) or Gln-tRNA(Gln) through the transamidation of misacylated Asp-tRNA(Asn) or Glu-tRNA(Gln) in organisms which lack either or both of asparaginyl-tRNA or glutaminyl-tRNA synthetases. The reaction takes place in the presence of glutamine and ATP through an activated phospho-Asp-tRNA(Asn) or phospho-Glu-tRNA(Gln).</text>
</comment>
<dbReference type="InterPro" id="IPR014746">
    <property type="entry name" value="Gln_synth/guanido_kin_cat_dom"/>
</dbReference>
<evidence type="ECO:0000256" key="3">
    <source>
        <dbReference type="ARBA" id="ARBA00016923"/>
    </source>
</evidence>
<comment type="similarity">
    <text evidence="1 11">Belongs to the GatB/GatE family. GatB subfamily.</text>
</comment>
<dbReference type="HAMAP" id="MF_00121">
    <property type="entry name" value="GatB"/>
    <property type="match status" value="1"/>
</dbReference>
<dbReference type="Pfam" id="PF02637">
    <property type="entry name" value="GatB_Yqey"/>
    <property type="match status" value="1"/>
</dbReference>
<accession>A0ABS5YF71</accession>
<gene>
    <name evidence="11 13" type="primary">gatB</name>
    <name evidence="13" type="ORF">KOI35_00805</name>
</gene>
<dbReference type="PANTHER" id="PTHR11659">
    <property type="entry name" value="GLUTAMYL-TRNA GLN AMIDOTRANSFERASE SUBUNIT B MITOCHONDRIAL AND PROKARYOTIC PET112-RELATED"/>
    <property type="match status" value="1"/>
</dbReference>
<dbReference type="PANTHER" id="PTHR11659:SF0">
    <property type="entry name" value="GLUTAMYL-TRNA(GLN) AMIDOTRANSFERASE SUBUNIT B, MITOCHONDRIAL"/>
    <property type="match status" value="1"/>
</dbReference>
<dbReference type="NCBIfam" id="NF004014">
    <property type="entry name" value="PRK05477.1-4"/>
    <property type="match status" value="1"/>
</dbReference>
<keyword evidence="6 11" id="KW-0067">ATP-binding</keyword>
<dbReference type="EMBL" id="JAHKKG010000001">
    <property type="protein sequence ID" value="MBU2662037.1"/>
    <property type="molecule type" value="Genomic_DNA"/>
</dbReference>
<evidence type="ECO:0000256" key="8">
    <source>
        <dbReference type="ARBA" id="ARBA00024799"/>
    </source>
</evidence>
<organism evidence="13 14">
    <name type="scientific">Paractinoplanes bogorensis</name>
    <dbReference type="NCBI Taxonomy" id="1610840"/>
    <lineage>
        <taxon>Bacteria</taxon>
        <taxon>Bacillati</taxon>
        <taxon>Actinomycetota</taxon>
        <taxon>Actinomycetes</taxon>
        <taxon>Micromonosporales</taxon>
        <taxon>Micromonosporaceae</taxon>
        <taxon>Paractinoplanes</taxon>
    </lineage>
</organism>
<evidence type="ECO:0000256" key="5">
    <source>
        <dbReference type="ARBA" id="ARBA00022741"/>
    </source>
</evidence>
<comment type="caution">
    <text evidence="13">The sequence shown here is derived from an EMBL/GenBank/DDBJ whole genome shotgun (WGS) entry which is preliminary data.</text>
</comment>
<evidence type="ECO:0000256" key="4">
    <source>
        <dbReference type="ARBA" id="ARBA00022598"/>
    </source>
</evidence>
<evidence type="ECO:0000259" key="12">
    <source>
        <dbReference type="SMART" id="SM00845"/>
    </source>
</evidence>
<keyword evidence="7 11" id="KW-0648">Protein biosynthesis</keyword>
<evidence type="ECO:0000256" key="2">
    <source>
        <dbReference type="ARBA" id="ARBA00011123"/>
    </source>
</evidence>
<dbReference type="NCBIfam" id="NF004012">
    <property type="entry name" value="PRK05477.1-2"/>
    <property type="match status" value="1"/>
</dbReference>
<dbReference type="Gene3D" id="1.10.10.410">
    <property type="match status" value="1"/>
</dbReference>
<evidence type="ECO:0000256" key="10">
    <source>
        <dbReference type="ARBA" id="ARBA00047913"/>
    </source>
</evidence>
<dbReference type="RefSeq" id="WP_215784035.1">
    <property type="nucleotide sequence ID" value="NZ_JAHKKG010000001.1"/>
</dbReference>
<evidence type="ECO:0000256" key="1">
    <source>
        <dbReference type="ARBA" id="ARBA00005306"/>
    </source>
</evidence>
<dbReference type="EC" id="6.3.5.-" evidence="11"/>
<dbReference type="Pfam" id="PF02934">
    <property type="entry name" value="GatB_N"/>
    <property type="match status" value="1"/>
</dbReference>
<dbReference type="InterPro" id="IPR018027">
    <property type="entry name" value="Asn/Gln_amidotransferase"/>
</dbReference>
<comment type="catalytic activity">
    <reaction evidence="9 11">
        <text>L-aspartyl-tRNA(Asn) + L-glutamine + ATP + H2O = L-asparaginyl-tRNA(Asn) + L-glutamate + ADP + phosphate + 2 H(+)</text>
        <dbReference type="Rhea" id="RHEA:14513"/>
        <dbReference type="Rhea" id="RHEA-COMP:9674"/>
        <dbReference type="Rhea" id="RHEA-COMP:9677"/>
        <dbReference type="ChEBI" id="CHEBI:15377"/>
        <dbReference type="ChEBI" id="CHEBI:15378"/>
        <dbReference type="ChEBI" id="CHEBI:29985"/>
        <dbReference type="ChEBI" id="CHEBI:30616"/>
        <dbReference type="ChEBI" id="CHEBI:43474"/>
        <dbReference type="ChEBI" id="CHEBI:58359"/>
        <dbReference type="ChEBI" id="CHEBI:78515"/>
        <dbReference type="ChEBI" id="CHEBI:78516"/>
        <dbReference type="ChEBI" id="CHEBI:456216"/>
    </reaction>
</comment>
<evidence type="ECO:0000313" key="14">
    <source>
        <dbReference type="Proteomes" id="UP001519654"/>
    </source>
</evidence>
<dbReference type="SUPFAM" id="SSF55931">
    <property type="entry name" value="Glutamine synthetase/guanido kinase"/>
    <property type="match status" value="1"/>
</dbReference>
<dbReference type="InterPro" id="IPR023168">
    <property type="entry name" value="GatB_Yqey_C_2"/>
</dbReference>
<protein>
    <recommendedName>
        <fullName evidence="3 11">Aspartyl/glutamyl-tRNA(Asn/Gln) amidotransferase subunit B</fullName>
        <shortName evidence="11">Asp/Glu-ADT subunit B</shortName>
        <ecNumber evidence="11">6.3.5.-</ecNumber>
    </recommendedName>
</protein>
<comment type="catalytic activity">
    <reaction evidence="10 11">
        <text>L-glutamyl-tRNA(Gln) + L-glutamine + ATP + H2O = L-glutaminyl-tRNA(Gln) + L-glutamate + ADP + phosphate + H(+)</text>
        <dbReference type="Rhea" id="RHEA:17521"/>
        <dbReference type="Rhea" id="RHEA-COMP:9681"/>
        <dbReference type="Rhea" id="RHEA-COMP:9684"/>
        <dbReference type="ChEBI" id="CHEBI:15377"/>
        <dbReference type="ChEBI" id="CHEBI:15378"/>
        <dbReference type="ChEBI" id="CHEBI:29985"/>
        <dbReference type="ChEBI" id="CHEBI:30616"/>
        <dbReference type="ChEBI" id="CHEBI:43474"/>
        <dbReference type="ChEBI" id="CHEBI:58359"/>
        <dbReference type="ChEBI" id="CHEBI:78520"/>
        <dbReference type="ChEBI" id="CHEBI:78521"/>
        <dbReference type="ChEBI" id="CHEBI:456216"/>
    </reaction>
</comment>
<name>A0ABS5YF71_9ACTN</name>
<dbReference type="InterPro" id="IPR004413">
    <property type="entry name" value="GatB"/>
</dbReference>